<evidence type="ECO:0000256" key="8">
    <source>
        <dbReference type="ARBA" id="ARBA00022679"/>
    </source>
</evidence>
<dbReference type="InterPro" id="IPR008271">
    <property type="entry name" value="Ser/Thr_kinase_AS"/>
</dbReference>
<evidence type="ECO:0000256" key="10">
    <source>
        <dbReference type="ARBA" id="ARBA00022741"/>
    </source>
</evidence>
<evidence type="ECO:0000313" key="26">
    <source>
        <dbReference type="EMBL" id="CAI5762808.1"/>
    </source>
</evidence>
<evidence type="ECO:0000256" key="6">
    <source>
        <dbReference type="ARBA" id="ARBA00022527"/>
    </source>
</evidence>
<evidence type="ECO:0000256" key="2">
    <source>
        <dbReference type="ARBA" id="ARBA00004635"/>
    </source>
</evidence>
<comment type="subunit">
    <text evidence="19">Monomer. Interacts with DRG1 (via its N-terminal); the interaction phosphorylates DRG1.</text>
</comment>
<dbReference type="EC" id="2.7.11.1" evidence="4"/>
<evidence type="ECO:0000256" key="21">
    <source>
        <dbReference type="ARBA" id="ARBA00075642"/>
    </source>
</evidence>
<dbReference type="GO" id="GO:0048471">
    <property type="term" value="C:perinuclear region of cytoplasm"/>
    <property type="evidence" value="ECO:0007669"/>
    <property type="project" value="UniProtKB-SubCell"/>
</dbReference>
<organism evidence="26 27">
    <name type="scientific">Podarcis lilfordi</name>
    <name type="common">Lilford's wall lizard</name>
    <dbReference type="NCBI Taxonomy" id="74358"/>
    <lineage>
        <taxon>Eukaryota</taxon>
        <taxon>Metazoa</taxon>
        <taxon>Chordata</taxon>
        <taxon>Craniata</taxon>
        <taxon>Vertebrata</taxon>
        <taxon>Euteleostomi</taxon>
        <taxon>Lepidosauria</taxon>
        <taxon>Squamata</taxon>
        <taxon>Bifurcata</taxon>
        <taxon>Unidentata</taxon>
        <taxon>Episquamata</taxon>
        <taxon>Laterata</taxon>
        <taxon>Lacertibaenia</taxon>
        <taxon>Lacertidae</taxon>
        <taxon>Podarcis</taxon>
    </lineage>
</organism>
<keyword evidence="7" id="KW-0597">Phosphoprotein</keyword>
<dbReference type="GO" id="GO:0016020">
    <property type="term" value="C:membrane"/>
    <property type="evidence" value="ECO:0007669"/>
    <property type="project" value="UniProtKB-SubCell"/>
</dbReference>
<evidence type="ECO:0000256" key="13">
    <source>
        <dbReference type="ARBA" id="ARBA00023136"/>
    </source>
</evidence>
<evidence type="ECO:0000259" key="25">
    <source>
        <dbReference type="PROSITE" id="PS50011"/>
    </source>
</evidence>
<evidence type="ECO:0000256" key="20">
    <source>
        <dbReference type="ARBA" id="ARBA00072147"/>
    </source>
</evidence>
<keyword evidence="8" id="KW-0808">Transferase</keyword>
<keyword evidence="13" id="KW-0472">Membrane</keyword>
<dbReference type="Gene3D" id="3.30.200.20">
    <property type="entry name" value="Phosphorylase Kinase, domain 1"/>
    <property type="match status" value="1"/>
</dbReference>
<keyword evidence="11 26" id="KW-0418">Kinase</keyword>
<evidence type="ECO:0000256" key="9">
    <source>
        <dbReference type="ARBA" id="ARBA00022707"/>
    </source>
</evidence>
<dbReference type="SUPFAM" id="SSF56112">
    <property type="entry name" value="Protein kinase-like (PK-like)"/>
    <property type="match status" value="1"/>
</dbReference>
<dbReference type="GO" id="GO:0004674">
    <property type="term" value="F:protein serine/threonine kinase activity"/>
    <property type="evidence" value="ECO:0007669"/>
    <property type="project" value="UniProtKB-KW"/>
</dbReference>
<evidence type="ECO:0000256" key="16">
    <source>
        <dbReference type="ARBA" id="ARBA00047899"/>
    </source>
</evidence>
<dbReference type="InterPro" id="IPR052239">
    <property type="entry name" value="Ser/Thr-specific_kinases"/>
</dbReference>
<keyword evidence="15" id="KW-0449">Lipoprotein</keyword>
<dbReference type="GO" id="GO:0004715">
    <property type="term" value="F:non-membrane spanning protein tyrosine kinase activity"/>
    <property type="evidence" value="ECO:0007669"/>
    <property type="project" value="UniProtKB-EC"/>
</dbReference>
<proteinExistence type="predicted"/>
<dbReference type="Gene3D" id="1.10.510.10">
    <property type="entry name" value="Transferase(Phosphotransferase) domain 1"/>
    <property type="match status" value="1"/>
</dbReference>
<evidence type="ECO:0000256" key="11">
    <source>
        <dbReference type="ARBA" id="ARBA00022777"/>
    </source>
</evidence>
<dbReference type="Pfam" id="PF00069">
    <property type="entry name" value="Pkinase"/>
    <property type="match status" value="1"/>
</dbReference>
<feature type="domain" description="Protein kinase" evidence="25">
    <location>
        <begin position="43"/>
        <end position="316"/>
    </location>
</feature>
<keyword evidence="14" id="KW-0564">Palmitate</keyword>
<keyword evidence="27" id="KW-1185">Reference proteome</keyword>
<dbReference type="CDD" id="cd13986">
    <property type="entry name" value="STKc_16"/>
    <property type="match status" value="1"/>
</dbReference>
<keyword evidence="9" id="KW-0519">Myristate</keyword>
<evidence type="ECO:0000256" key="17">
    <source>
        <dbReference type="ARBA" id="ARBA00048679"/>
    </source>
</evidence>
<protein>
    <recommendedName>
        <fullName evidence="20">Serine/threonine-protein kinase 16</fullName>
        <ecNumber evidence="3">2.7.10.2</ecNumber>
        <ecNumber evidence="4">2.7.11.1</ecNumber>
    </recommendedName>
    <alternativeName>
        <fullName evidence="22">Myristoylated and palmitoylated serine/threonine-protein kinase</fullName>
    </alternativeName>
    <alternativeName>
        <fullName evidence="24">Protein kinase PKL12</fullName>
    </alternativeName>
    <alternativeName>
        <fullName evidence="23">TGF-beta-stimulated factor 1</fullName>
    </alternativeName>
    <alternativeName>
        <fullName evidence="21">Tyrosine-protein kinase STK16</fullName>
    </alternativeName>
</protein>
<gene>
    <name evidence="26" type="ORF">PODLI_1B023588</name>
</gene>
<evidence type="ECO:0000256" key="14">
    <source>
        <dbReference type="ARBA" id="ARBA00023139"/>
    </source>
</evidence>
<dbReference type="GO" id="GO:0005524">
    <property type="term" value="F:ATP binding"/>
    <property type="evidence" value="ECO:0007669"/>
    <property type="project" value="UniProtKB-KW"/>
</dbReference>
<accession>A0AA35JQB7</accession>
<evidence type="ECO:0000256" key="23">
    <source>
        <dbReference type="ARBA" id="ARBA00076671"/>
    </source>
</evidence>
<comment type="subcellular location">
    <subcellularLocation>
        <location evidence="1">Cytoplasm</location>
        <location evidence="1">Perinuclear region</location>
    </subcellularLocation>
    <subcellularLocation>
        <location evidence="2">Membrane</location>
        <topology evidence="2">Lipid-anchor</topology>
    </subcellularLocation>
</comment>
<comment type="catalytic activity">
    <reaction evidence="16">
        <text>L-threonyl-[protein] + ATP = O-phospho-L-threonyl-[protein] + ADP + H(+)</text>
        <dbReference type="Rhea" id="RHEA:46608"/>
        <dbReference type="Rhea" id="RHEA-COMP:11060"/>
        <dbReference type="Rhea" id="RHEA-COMP:11605"/>
        <dbReference type="ChEBI" id="CHEBI:15378"/>
        <dbReference type="ChEBI" id="CHEBI:30013"/>
        <dbReference type="ChEBI" id="CHEBI:30616"/>
        <dbReference type="ChEBI" id="CHEBI:61977"/>
        <dbReference type="ChEBI" id="CHEBI:456216"/>
        <dbReference type="EC" id="2.7.11.1"/>
    </reaction>
</comment>
<dbReference type="EMBL" id="OX395126">
    <property type="protein sequence ID" value="CAI5762808.1"/>
    <property type="molecule type" value="Genomic_DNA"/>
</dbReference>
<keyword evidence="10" id="KW-0547">Nucleotide-binding</keyword>
<dbReference type="PROSITE" id="PS00108">
    <property type="entry name" value="PROTEIN_KINASE_ST"/>
    <property type="match status" value="1"/>
</dbReference>
<sequence length="328" mass="37529">MELPRKRPCAGQRRDLKDVGATIMGQALCICSRGTITINNKRYLLIHRLGEGGFSYVDLVEGLHDGRFYALKRIICHDKDDRQEAMHEVEMHLLFEHPNILTLCAHAMVERGSKHEAWLLLPFLKRGTLWQEVETLRDKDAFMPEERILAILHGICRGLQAIHNKGYAHRDLKPTNVLLDDEDQPLLMDLGSMNQARIEVQSLREAMTIQDWAAQRCTISYRAPELFTVERECVIDERTDIWSLGCVLYCMMFGEGPYDMIFQKGDSVALAVQNQLTVPQNTRYSPALERLLSSMMVVNPQERPFITDIIGQLEAIQPPPTGQDMTRI</sequence>
<dbReference type="GO" id="GO:0005794">
    <property type="term" value="C:Golgi apparatus"/>
    <property type="evidence" value="ECO:0007669"/>
    <property type="project" value="TreeGrafter"/>
</dbReference>
<dbReference type="FunFam" id="3.30.200.20:FF:000297">
    <property type="entry name" value="serine/threonine-protein kinase 16"/>
    <property type="match status" value="1"/>
</dbReference>
<dbReference type="PANTHER" id="PTHR45998:SF2">
    <property type="entry name" value="SERINE_THREONINE-PROTEIN KINASE 16"/>
    <property type="match status" value="1"/>
</dbReference>
<evidence type="ECO:0000256" key="18">
    <source>
        <dbReference type="ARBA" id="ARBA00057113"/>
    </source>
</evidence>
<dbReference type="PROSITE" id="PS50011">
    <property type="entry name" value="PROTEIN_KINASE_DOM"/>
    <property type="match status" value="1"/>
</dbReference>
<evidence type="ECO:0000256" key="12">
    <source>
        <dbReference type="ARBA" id="ARBA00022840"/>
    </source>
</evidence>
<dbReference type="FunFam" id="1.10.510.10:FF:000396">
    <property type="entry name" value="Serine/threonine-protein kinase 16"/>
    <property type="match status" value="1"/>
</dbReference>
<dbReference type="AlphaFoldDB" id="A0AA35JQB7"/>
<dbReference type="InterPro" id="IPR011009">
    <property type="entry name" value="Kinase-like_dom_sf"/>
</dbReference>
<keyword evidence="6" id="KW-0723">Serine/threonine-protein kinase</keyword>
<dbReference type="SMART" id="SM00220">
    <property type="entry name" value="S_TKc"/>
    <property type="match status" value="1"/>
</dbReference>
<reference evidence="26" key="1">
    <citation type="submission" date="2022-12" db="EMBL/GenBank/DDBJ databases">
        <authorList>
            <person name="Alioto T."/>
            <person name="Alioto T."/>
            <person name="Gomez Garrido J."/>
        </authorList>
    </citation>
    <scope>NUCLEOTIDE SEQUENCE</scope>
</reference>
<evidence type="ECO:0000256" key="3">
    <source>
        <dbReference type="ARBA" id="ARBA00011903"/>
    </source>
</evidence>
<keyword evidence="5" id="KW-0963">Cytoplasm</keyword>
<evidence type="ECO:0000256" key="1">
    <source>
        <dbReference type="ARBA" id="ARBA00004556"/>
    </source>
</evidence>
<comment type="catalytic activity">
    <reaction evidence="17">
        <text>L-seryl-[protein] + ATP = O-phospho-L-seryl-[protein] + ADP + H(+)</text>
        <dbReference type="Rhea" id="RHEA:17989"/>
        <dbReference type="Rhea" id="RHEA-COMP:9863"/>
        <dbReference type="Rhea" id="RHEA-COMP:11604"/>
        <dbReference type="ChEBI" id="CHEBI:15378"/>
        <dbReference type="ChEBI" id="CHEBI:29999"/>
        <dbReference type="ChEBI" id="CHEBI:30616"/>
        <dbReference type="ChEBI" id="CHEBI:83421"/>
        <dbReference type="ChEBI" id="CHEBI:456216"/>
        <dbReference type="EC" id="2.7.11.1"/>
    </reaction>
</comment>
<dbReference type="InterPro" id="IPR000719">
    <property type="entry name" value="Prot_kinase_dom"/>
</dbReference>
<evidence type="ECO:0000256" key="4">
    <source>
        <dbReference type="ARBA" id="ARBA00012513"/>
    </source>
</evidence>
<evidence type="ECO:0000256" key="24">
    <source>
        <dbReference type="ARBA" id="ARBA00078645"/>
    </source>
</evidence>
<name>A0AA35JQB7_9SAUR</name>
<evidence type="ECO:0000256" key="15">
    <source>
        <dbReference type="ARBA" id="ARBA00023288"/>
    </source>
</evidence>
<keyword evidence="12" id="KW-0067">ATP-binding</keyword>
<evidence type="ECO:0000313" key="27">
    <source>
        <dbReference type="Proteomes" id="UP001178461"/>
    </source>
</evidence>
<dbReference type="PANTHER" id="PTHR45998">
    <property type="entry name" value="SERINE/THREONINE-PROTEIN KINASE 16"/>
    <property type="match status" value="1"/>
</dbReference>
<dbReference type="EC" id="2.7.10.2" evidence="3"/>
<evidence type="ECO:0000256" key="7">
    <source>
        <dbReference type="ARBA" id="ARBA00022553"/>
    </source>
</evidence>
<dbReference type="Proteomes" id="UP001178461">
    <property type="component" value="Chromosome 1"/>
</dbReference>
<evidence type="ECO:0000256" key="22">
    <source>
        <dbReference type="ARBA" id="ARBA00076085"/>
    </source>
</evidence>
<evidence type="ECO:0000256" key="19">
    <source>
        <dbReference type="ARBA" id="ARBA00064922"/>
    </source>
</evidence>
<evidence type="ECO:0000256" key="5">
    <source>
        <dbReference type="ARBA" id="ARBA00022490"/>
    </source>
</evidence>
<comment type="function">
    <text evidence="18">Membrane-associated protein kinase that phosphorylates on serine and threonine residues. In vitro substrates include DRG1, ENO1 and EIF4EBP1. Also autophosphorylates. May be involved in secretory vesicle trafficking or intracellular signaling. May have a role in regulating stromal-epithelial interactions that occur during ductal morphogenesis in the mammary gland. May be involved in TGF-beta signaling. Able to autophosphorylate on Tyr residue; it is however unclear whether it has tyrosine-protein kinase toward other proteins.</text>
</comment>